<accession>A0A2P2II96</accession>
<dbReference type="EMBL" id="GGEC01000461">
    <property type="protein sequence ID" value="MBW80944.1"/>
    <property type="molecule type" value="Transcribed_RNA"/>
</dbReference>
<name>A0A2P2II96_RHIMU</name>
<reference evidence="1" key="1">
    <citation type="submission" date="2018-02" db="EMBL/GenBank/DDBJ databases">
        <title>Rhizophora mucronata_Transcriptome.</title>
        <authorList>
            <person name="Meera S.P."/>
            <person name="Sreeshan A."/>
            <person name="Augustine A."/>
        </authorList>
    </citation>
    <scope>NUCLEOTIDE SEQUENCE</scope>
    <source>
        <tissue evidence="1">Leaf</tissue>
    </source>
</reference>
<protein>
    <submittedName>
        <fullName evidence="1">Uncharacterized protein</fullName>
    </submittedName>
</protein>
<dbReference type="AlphaFoldDB" id="A0A2P2II96"/>
<organism evidence="1">
    <name type="scientific">Rhizophora mucronata</name>
    <name type="common">Asiatic mangrove</name>
    <dbReference type="NCBI Taxonomy" id="61149"/>
    <lineage>
        <taxon>Eukaryota</taxon>
        <taxon>Viridiplantae</taxon>
        <taxon>Streptophyta</taxon>
        <taxon>Embryophyta</taxon>
        <taxon>Tracheophyta</taxon>
        <taxon>Spermatophyta</taxon>
        <taxon>Magnoliopsida</taxon>
        <taxon>eudicotyledons</taxon>
        <taxon>Gunneridae</taxon>
        <taxon>Pentapetalae</taxon>
        <taxon>rosids</taxon>
        <taxon>fabids</taxon>
        <taxon>Malpighiales</taxon>
        <taxon>Rhizophoraceae</taxon>
        <taxon>Rhizophora</taxon>
    </lineage>
</organism>
<evidence type="ECO:0000313" key="1">
    <source>
        <dbReference type="EMBL" id="MBW80944.1"/>
    </source>
</evidence>
<proteinExistence type="predicted"/>
<sequence>MAKNEKFDLLRSQNTQLKYPSATKHGFFRSLITKVIEQNQSWLHEQHFTHNNLISTSFFSVSFSHWYCK</sequence>